<evidence type="ECO:0000256" key="1">
    <source>
        <dbReference type="SAM" id="MobiDB-lite"/>
    </source>
</evidence>
<name>A0A4Q8L7U5_9GAMM</name>
<feature type="region of interest" description="Disordered" evidence="1">
    <location>
        <begin position="311"/>
        <end position="340"/>
    </location>
</feature>
<gene>
    <name evidence="2" type="ORF">EA661_19730</name>
</gene>
<proteinExistence type="predicted"/>
<organism evidence="2 3">
    <name type="scientific">Pseudoxanthomonas winnipegensis</name>
    <dbReference type="NCBI Taxonomy" id="2480810"/>
    <lineage>
        <taxon>Bacteria</taxon>
        <taxon>Pseudomonadati</taxon>
        <taxon>Pseudomonadota</taxon>
        <taxon>Gammaproteobacteria</taxon>
        <taxon>Lysobacterales</taxon>
        <taxon>Lysobacteraceae</taxon>
        <taxon>Pseudoxanthomonas</taxon>
    </lineage>
</organism>
<sequence>MKPAAVIVGVALAAALAGLGWWALRARPEPTQAAVAAPDTAVPAVSTPTVSALPASTTPLPATGTPLRLVFDDLKRRAGNGDARAACRLAAELEQCERVRLQLAQFDDMTRQQQRMLEGMEPARRARAQENMERTSLARGQQLLQDSEGCEGVPAMSPAQRAGLWRDAALGGSLPALTQYAVGNAFRTRDTLQVLPQLQIYRNEAEGLALQAAERGSLQATMALAGAYSPQRDTGRRTYLAQVVTPDPSKSLALYLRAQQALASTQSAQAQAPMQRFRAGALQRNIDWLRGNMSDAQLAQADALARQWQQDWSAPAPEEGGLPFSPDGGVPDVTPKLCGD</sequence>
<evidence type="ECO:0000313" key="2">
    <source>
        <dbReference type="EMBL" id="TAA23970.1"/>
    </source>
</evidence>
<dbReference type="EMBL" id="SHMB01000015">
    <property type="protein sequence ID" value="TAA23970.1"/>
    <property type="molecule type" value="Genomic_DNA"/>
</dbReference>
<dbReference type="Proteomes" id="UP000291286">
    <property type="component" value="Unassembled WGS sequence"/>
</dbReference>
<protein>
    <submittedName>
        <fullName evidence="2">Uncharacterized protein</fullName>
    </submittedName>
</protein>
<accession>A0A4Q8L7U5</accession>
<comment type="caution">
    <text evidence="2">The sequence shown here is derived from an EMBL/GenBank/DDBJ whole genome shotgun (WGS) entry which is preliminary data.</text>
</comment>
<dbReference type="RefSeq" id="WP_130521820.1">
    <property type="nucleotide sequence ID" value="NZ_SHMA01000014.1"/>
</dbReference>
<evidence type="ECO:0000313" key="3">
    <source>
        <dbReference type="Proteomes" id="UP000291286"/>
    </source>
</evidence>
<reference evidence="2 3" key="1">
    <citation type="submission" date="2019-02" db="EMBL/GenBank/DDBJ databases">
        <title>WGS of Pseudoxanthomonas species novum from clinical isolates.</title>
        <authorList>
            <person name="Bernier A.-M."/>
            <person name="Bernard K."/>
            <person name="Vachon A."/>
        </authorList>
    </citation>
    <scope>NUCLEOTIDE SEQUENCE [LARGE SCALE GENOMIC DNA]</scope>
    <source>
        <strain evidence="2 3">NML171202</strain>
    </source>
</reference>
<dbReference type="AlphaFoldDB" id="A0A4Q8L7U5"/>